<organism evidence="3 5">
    <name type="scientific">Puccinia coronata f. sp. avenae</name>
    <dbReference type="NCBI Taxonomy" id="200324"/>
    <lineage>
        <taxon>Eukaryota</taxon>
        <taxon>Fungi</taxon>
        <taxon>Dikarya</taxon>
        <taxon>Basidiomycota</taxon>
        <taxon>Pucciniomycotina</taxon>
        <taxon>Pucciniomycetes</taxon>
        <taxon>Pucciniales</taxon>
        <taxon>Pucciniaceae</taxon>
        <taxon>Puccinia</taxon>
    </lineage>
</organism>
<evidence type="ECO:0000256" key="1">
    <source>
        <dbReference type="SAM" id="MobiDB-lite"/>
    </source>
</evidence>
<proteinExistence type="predicted"/>
<comment type="caution">
    <text evidence="3">The sequence shown here is derived from an EMBL/GenBank/DDBJ whole genome shotgun (WGS) entry which is preliminary data.</text>
</comment>
<evidence type="ECO:0000313" key="3">
    <source>
        <dbReference type="EMBL" id="PLW37894.1"/>
    </source>
</evidence>
<sequence>MLDAHGVVDGLQAGIQFAARPPSSPSVRHAATSPLMGPSGVGLGTPGASISTRPHPSTRAASPSHA</sequence>
<evidence type="ECO:0000313" key="5">
    <source>
        <dbReference type="Proteomes" id="UP000235392"/>
    </source>
</evidence>
<dbReference type="Proteomes" id="UP000235388">
    <property type="component" value="Unassembled WGS sequence"/>
</dbReference>
<dbReference type="EMBL" id="PGCJ01000952">
    <property type="protein sequence ID" value="PLW13358.1"/>
    <property type="molecule type" value="Genomic_DNA"/>
</dbReference>
<evidence type="ECO:0000313" key="2">
    <source>
        <dbReference type="EMBL" id="PLW13358.1"/>
    </source>
</evidence>
<keyword evidence="4" id="KW-1185">Reference proteome</keyword>
<dbReference type="Proteomes" id="UP000235392">
    <property type="component" value="Unassembled WGS sequence"/>
</dbReference>
<evidence type="ECO:0000313" key="4">
    <source>
        <dbReference type="Proteomes" id="UP000235388"/>
    </source>
</evidence>
<accession>A0A2N5UJE7</accession>
<gene>
    <name evidence="2" type="ORF">PCANC_17980</name>
    <name evidence="3" type="ORF">PCASD_05753</name>
</gene>
<dbReference type="AlphaFoldDB" id="A0A2N5UJE7"/>
<name>A0A2N5UJE7_9BASI</name>
<feature type="compositionally biased region" description="Polar residues" evidence="1">
    <location>
        <begin position="48"/>
        <end position="66"/>
    </location>
</feature>
<protein>
    <submittedName>
        <fullName evidence="3">Uncharacterized protein</fullName>
    </submittedName>
</protein>
<reference evidence="4 5" key="1">
    <citation type="submission" date="2017-11" db="EMBL/GenBank/DDBJ databases">
        <title>De novo assembly and phasing of dikaryotic genomes from two isolates of Puccinia coronata f. sp. avenae, the causal agent of oat crown rust.</title>
        <authorList>
            <person name="Miller M.E."/>
            <person name="Zhang Y."/>
            <person name="Omidvar V."/>
            <person name="Sperschneider J."/>
            <person name="Schwessinger B."/>
            <person name="Raley C."/>
            <person name="Palmer J.M."/>
            <person name="Garnica D."/>
            <person name="Upadhyaya N."/>
            <person name="Rathjen J."/>
            <person name="Taylor J.M."/>
            <person name="Park R.F."/>
            <person name="Dodds P.N."/>
            <person name="Hirsch C.D."/>
            <person name="Kianian S.F."/>
            <person name="Figueroa M."/>
        </authorList>
    </citation>
    <scope>NUCLEOTIDE SEQUENCE [LARGE SCALE GENOMIC DNA]</scope>
    <source>
        <strain evidence="2">12NC29</strain>
        <strain evidence="3">12SD80</strain>
    </source>
</reference>
<feature type="region of interest" description="Disordered" evidence="1">
    <location>
        <begin position="18"/>
        <end position="66"/>
    </location>
</feature>
<dbReference type="EMBL" id="PGCI01000136">
    <property type="protein sequence ID" value="PLW37894.1"/>
    <property type="molecule type" value="Genomic_DNA"/>
</dbReference>